<evidence type="ECO:0000313" key="1">
    <source>
        <dbReference type="EMBL" id="KAK4181663.1"/>
    </source>
</evidence>
<dbReference type="AlphaFoldDB" id="A0AAN6WHE3"/>
<dbReference type="Proteomes" id="UP001302321">
    <property type="component" value="Unassembled WGS sequence"/>
</dbReference>
<name>A0AAN6WHE3_9PEZI</name>
<protein>
    <submittedName>
        <fullName evidence="1">Uncharacterized protein</fullName>
    </submittedName>
</protein>
<comment type="caution">
    <text evidence="1">The sequence shown here is derived from an EMBL/GenBank/DDBJ whole genome shotgun (WGS) entry which is preliminary data.</text>
</comment>
<organism evidence="1 2">
    <name type="scientific">Triangularia setosa</name>
    <dbReference type="NCBI Taxonomy" id="2587417"/>
    <lineage>
        <taxon>Eukaryota</taxon>
        <taxon>Fungi</taxon>
        <taxon>Dikarya</taxon>
        <taxon>Ascomycota</taxon>
        <taxon>Pezizomycotina</taxon>
        <taxon>Sordariomycetes</taxon>
        <taxon>Sordariomycetidae</taxon>
        <taxon>Sordariales</taxon>
        <taxon>Podosporaceae</taxon>
        <taxon>Triangularia</taxon>
    </lineage>
</organism>
<dbReference type="EMBL" id="MU866084">
    <property type="protein sequence ID" value="KAK4181663.1"/>
    <property type="molecule type" value="Genomic_DNA"/>
</dbReference>
<proteinExistence type="predicted"/>
<gene>
    <name evidence="1" type="ORF">QBC36DRAFT_383262</name>
</gene>
<keyword evidence="2" id="KW-1185">Reference proteome</keyword>
<accession>A0AAN6WHE3</accession>
<sequence>MMDQDGLRASQAGWFTGRHPTVDVAIIADDIQCYRPTGRWTRARGPPATNQTVGHSNWCCEMQHPNEVAGKPVLDGSSAVDCRETEGIGRSFIGARPDQSRRGSSL</sequence>
<evidence type="ECO:0000313" key="2">
    <source>
        <dbReference type="Proteomes" id="UP001302321"/>
    </source>
</evidence>
<reference evidence="1" key="1">
    <citation type="journal article" date="2023" name="Mol. Phylogenet. Evol.">
        <title>Genome-scale phylogeny and comparative genomics of the fungal order Sordariales.</title>
        <authorList>
            <person name="Hensen N."/>
            <person name="Bonometti L."/>
            <person name="Westerberg I."/>
            <person name="Brannstrom I.O."/>
            <person name="Guillou S."/>
            <person name="Cros-Aarteil S."/>
            <person name="Calhoun S."/>
            <person name="Haridas S."/>
            <person name="Kuo A."/>
            <person name="Mondo S."/>
            <person name="Pangilinan J."/>
            <person name="Riley R."/>
            <person name="LaButti K."/>
            <person name="Andreopoulos B."/>
            <person name="Lipzen A."/>
            <person name="Chen C."/>
            <person name="Yan M."/>
            <person name="Daum C."/>
            <person name="Ng V."/>
            <person name="Clum A."/>
            <person name="Steindorff A."/>
            <person name="Ohm R.A."/>
            <person name="Martin F."/>
            <person name="Silar P."/>
            <person name="Natvig D.O."/>
            <person name="Lalanne C."/>
            <person name="Gautier V."/>
            <person name="Ament-Velasquez S.L."/>
            <person name="Kruys A."/>
            <person name="Hutchinson M.I."/>
            <person name="Powell A.J."/>
            <person name="Barry K."/>
            <person name="Miller A.N."/>
            <person name="Grigoriev I.V."/>
            <person name="Debuchy R."/>
            <person name="Gladieux P."/>
            <person name="Hiltunen Thoren M."/>
            <person name="Johannesson H."/>
        </authorList>
    </citation>
    <scope>NUCLEOTIDE SEQUENCE</scope>
    <source>
        <strain evidence="1">CBS 892.96</strain>
    </source>
</reference>
<reference evidence="1" key="2">
    <citation type="submission" date="2023-05" db="EMBL/GenBank/DDBJ databases">
        <authorList>
            <consortium name="Lawrence Berkeley National Laboratory"/>
            <person name="Steindorff A."/>
            <person name="Hensen N."/>
            <person name="Bonometti L."/>
            <person name="Westerberg I."/>
            <person name="Brannstrom I.O."/>
            <person name="Guillou S."/>
            <person name="Cros-Aarteil S."/>
            <person name="Calhoun S."/>
            <person name="Haridas S."/>
            <person name="Kuo A."/>
            <person name="Mondo S."/>
            <person name="Pangilinan J."/>
            <person name="Riley R."/>
            <person name="Labutti K."/>
            <person name="Andreopoulos B."/>
            <person name="Lipzen A."/>
            <person name="Chen C."/>
            <person name="Yanf M."/>
            <person name="Daum C."/>
            <person name="Ng V."/>
            <person name="Clum A."/>
            <person name="Ohm R."/>
            <person name="Martin F."/>
            <person name="Silar P."/>
            <person name="Natvig D."/>
            <person name="Lalanne C."/>
            <person name="Gautier V."/>
            <person name="Ament-Velasquez S.L."/>
            <person name="Kruys A."/>
            <person name="Hutchinson M.I."/>
            <person name="Powell A.J."/>
            <person name="Barry K."/>
            <person name="Miller A.N."/>
            <person name="Grigoriev I.V."/>
            <person name="Debuchy R."/>
            <person name="Gladieux P."/>
            <person name="Thoren M.H."/>
            <person name="Johannesson H."/>
        </authorList>
    </citation>
    <scope>NUCLEOTIDE SEQUENCE</scope>
    <source>
        <strain evidence="1">CBS 892.96</strain>
    </source>
</reference>